<protein>
    <submittedName>
        <fullName evidence="2">Uncharacterized protein</fullName>
    </submittedName>
</protein>
<feature type="compositionally biased region" description="Low complexity" evidence="1">
    <location>
        <begin position="1"/>
        <end position="13"/>
    </location>
</feature>
<feature type="region of interest" description="Disordered" evidence="1">
    <location>
        <begin position="1"/>
        <end position="92"/>
    </location>
</feature>
<evidence type="ECO:0000256" key="1">
    <source>
        <dbReference type="SAM" id="MobiDB-lite"/>
    </source>
</evidence>
<dbReference type="AlphaFoldDB" id="A0A6J4JLM5"/>
<proteinExistence type="predicted"/>
<sequence length="161" mass="16024">MLGAALEAAAAEGRPTPPGAKPPPATTPPPSFVPLPADFASRPSPGPVDLSYELPEPARPVAPPAPPPAAPAAEMPYQPQPPLAQPPPVMQGGTLAALLNDMAQAASRPAWPAPMPQAGLLPAGMVTLPLAEVLRLVGGTAPDPASPFAAFRIAGGPTGAR</sequence>
<dbReference type="EMBL" id="CADCTD010000169">
    <property type="protein sequence ID" value="CAA9281853.1"/>
    <property type="molecule type" value="Genomic_DNA"/>
</dbReference>
<reference evidence="2" key="1">
    <citation type="submission" date="2020-02" db="EMBL/GenBank/DDBJ databases">
        <authorList>
            <person name="Meier V. D."/>
        </authorList>
    </citation>
    <scope>NUCLEOTIDE SEQUENCE</scope>
    <source>
        <strain evidence="2">AVDCRST_MAG27</strain>
    </source>
</reference>
<accession>A0A6J4JLM5</accession>
<gene>
    <name evidence="2" type="ORF">AVDCRST_MAG27-3838</name>
</gene>
<organism evidence="2">
    <name type="scientific">uncultured Craurococcus sp</name>
    <dbReference type="NCBI Taxonomy" id="1135998"/>
    <lineage>
        <taxon>Bacteria</taxon>
        <taxon>Pseudomonadati</taxon>
        <taxon>Pseudomonadota</taxon>
        <taxon>Alphaproteobacteria</taxon>
        <taxon>Acetobacterales</taxon>
        <taxon>Acetobacteraceae</taxon>
        <taxon>Craurococcus</taxon>
        <taxon>environmental samples</taxon>
    </lineage>
</organism>
<evidence type="ECO:0000313" key="2">
    <source>
        <dbReference type="EMBL" id="CAA9281853.1"/>
    </source>
</evidence>
<feature type="compositionally biased region" description="Pro residues" evidence="1">
    <location>
        <begin position="15"/>
        <end position="33"/>
    </location>
</feature>
<feature type="compositionally biased region" description="Pro residues" evidence="1">
    <location>
        <begin position="57"/>
        <end position="70"/>
    </location>
</feature>
<feature type="compositionally biased region" description="Pro residues" evidence="1">
    <location>
        <begin position="78"/>
        <end position="89"/>
    </location>
</feature>
<name>A0A6J4JLM5_9PROT</name>